<dbReference type="Gene3D" id="1.10.443.10">
    <property type="entry name" value="Intergrase catalytic core"/>
    <property type="match status" value="1"/>
</dbReference>
<protein>
    <submittedName>
        <fullName evidence="8">Tyrosine-type recombinase/integrase</fullName>
    </submittedName>
</protein>
<evidence type="ECO:0000259" key="6">
    <source>
        <dbReference type="PROSITE" id="PS51898"/>
    </source>
</evidence>
<dbReference type="EMBL" id="JBHFNT010000235">
    <property type="protein sequence ID" value="MFB2838066.1"/>
    <property type="molecule type" value="Genomic_DNA"/>
</dbReference>
<dbReference type="Pfam" id="PF02899">
    <property type="entry name" value="Phage_int_SAM_1"/>
    <property type="match status" value="1"/>
</dbReference>
<dbReference type="RefSeq" id="WP_413280398.1">
    <property type="nucleotide sequence ID" value="NZ_JBHFNT010000235.1"/>
</dbReference>
<evidence type="ECO:0000259" key="7">
    <source>
        <dbReference type="PROSITE" id="PS51900"/>
    </source>
</evidence>
<dbReference type="PROSITE" id="PS51900">
    <property type="entry name" value="CB"/>
    <property type="match status" value="1"/>
</dbReference>
<dbReference type="InterPro" id="IPR011010">
    <property type="entry name" value="DNA_brk_join_enz"/>
</dbReference>
<accession>A0ABV4WTR3</accession>
<dbReference type="SUPFAM" id="SSF47823">
    <property type="entry name" value="lambda integrase-like, N-terminal domain"/>
    <property type="match status" value="1"/>
</dbReference>
<dbReference type="Gene3D" id="1.10.150.130">
    <property type="match status" value="1"/>
</dbReference>
<dbReference type="InterPro" id="IPR002104">
    <property type="entry name" value="Integrase_catalytic"/>
</dbReference>
<evidence type="ECO:0000313" key="8">
    <source>
        <dbReference type="EMBL" id="MFB2838066.1"/>
    </source>
</evidence>
<name>A0ABV4WTR3_9CYAN</name>
<evidence type="ECO:0000256" key="4">
    <source>
        <dbReference type="ARBA" id="ARBA00023172"/>
    </source>
</evidence>
<evidence type="ECO:0000256" key="3">
    <source>
        <dbReference type="ARBA" id="ARBA00023125"/>
    </source>
</evidence>
<keyword evidence="3 5" id="KW-0238">DNA-binding</keyword>
<dbReference type="SUPFAM" id="SSF56349">
    <property type="entry name" value="DNA breaking-rejoining enzymes"/>
    <property type="match status" value="1"/>
</dbReference>
<dbReference type="CDD" id="cd01195">
    <property type="entry name" value="INT_C_like_5"/>
    <property type="match status" value="1"/>
</dbReference>
<comment type="similarity">
    <text evidence="1">Belongs to the 'phage' integrase family.</text>
</comment>
<evidence type="ECO:0000313" key="9">
    <source>
        <dbReference type="Proteomes" id="UP001576780"/>
    </source>
</evidence>
<dbReference type="Proteomes" id="UP001576780">
    <property type="component" value="Unassembled WGS sequence"/>
</dbReference>
<evidence type="ECO:0000256" key="5">
    <source>
        <dbReference type="PROSITE-ProRule" id="PRU01248"/>
    </source>
</evidence>
<feature type="domain" description="Core-binding (CB)" evidence="7">
    <location>
        <begin position="12"/>
        <end position="103"/>
    </location>
</feature>
<organism evidence="8 9">
    <name type="scientific">Floridaenema evergladense BLCC-F167</name>
    <dbReference type="NCBI Taxonomy" id="3153639"/>
    <lineage>
        <taxon>Bacteria</taxon>
        <taxon>Bacillati</taxon>
        <taxon>Cyanobacteriota</taxon>
        <taxon>Cyanophyceae</taxon>
        <taxon>Oscillatoriophycideae</taxon>
        <taxon>Aerosakkonematales</taxon>
        <taxon>Aerosakkonemataceae</taxon>
        <taxon>Floridanema</taxon>
        <taxon>Floridanema evergladense</taxon>
    </lineage>
</organism>
<gene>
    <name evidence="8" type="ORF">ACE1CA_26500</name>
</gene>
<reference evidence="8 9" key="1">
    <citation type="submission" date="2024-09" db="EMBL/GenBank/DDBJ databases">
        <title>Floridaenema gen nov. (Aerosakkonemataceae, Aerosakkonematales ord. nov., Cyanobacteria) from benthic tropical and subtropical fresh waters, with the description of four new species.</title>
        <authorList>
            <person name="Moretto J.A."/>
            <person name="Berthold D.E."/>
            <person name="Lefler F.W."/>
            <person name="Huang I.-S."/>
            <person name="Laughinghouse H. IV."/>
        </authorList>
    </citation>
    <scope>NUCLEOTIDE SEQUENCE [LARGE SCALE GENOMIC DNA]</scope>
    <source>
        <strain evidence="8 9">BLCC-F167</strain>
    </source>
</reference>
<keyword evidence="9" id="KW-1185">Reference proteome</keyword>
<keyword evidence="4" id="KW-0233">DNA recombination</keyword>
<evidence type="ECO:0000256" key="2">
    <source>
        <dbReference type="ARBA" id="ARBA00022908"/>
    </source>
</evidence>
<sequence>MTLTPTGFAPIKPLERDIMQCLIEDKRSSNTKRAYATDLGYFFQFAYGSKPTPEMVKAFLSLARRQAVSLVLQWKASMMSASLAEATVNRWLAAIKSLVRFAHEKFDACEWTLDAVKGERVESYRDTTGIGPTDYRRVISLCDRATGQGKRDYAILRLLWDNALRRGEICQLDVRDFDAARNQLWILGKGRGDQKELIDLASPTAIAVLDWVEHSQLDANAPLFVSLAFASVGHRLTGEAIRLIVVGYCQRAGVSKVMSPHRVRHSSITASLDAGLDVRKVQKLSRHKSIETLLKYDDNRQRIQGEISDLLAGLI</sequence>
<dbReference type="InterPro" id="IPR004107">
    <property type="entry name" value="Integrase_SAM-like_N"/>
</dbReference>
<dbReference type="InterPro" id="IPR044068">
    <property type="entry name" value="CB"/>
</dbReference>
<dbReference type="InterPro" id="IPR013762">
    <property type="entry name" value="Integrase-like_cat_sf"/>
</dbReference>
<comment type="caution">
    <text evidence="8">The sequence shown here is derived from an EMBL/GenBank/DDBJ whole genome shotgun (WGS) entry which is preliminary data.</text>
</comment>
<dbReference type="InterPro" id="IPR050090">
    <property type="entry name" value="Tyrosine_recombinase_XerCD"/>
</dbReference>
<evidence type="ECO:0000256" key="1">
    <source>
        <dbReference type="ARBA" id="ARBA00008857"/>
    </source>
</evidence>
<dbReference type="PANTHER" id="PTHR30349">
    <property type="entry name" value="PHAGE INTEGRASE-RELATED"/>
    <property type="match status" value="1"/>
</dbReference>
<dbReference type="PROSITE" id="PS51898">
    <property type="entry name" value="TYR_RECOMBINASE"/>
    <property type="match status" value="1"/>
</dbReference>
<keyword evidence="2" id="KW-0229">DNA integration</keyword>
<feature type="domain" description="Tyr recombinase" evidence="6">
    <location>
        <begin position="125"/>
        <end position="309"/>
    </location>
</feature>
<dbReference type="InterPro" id="IPR010998">
    <property type="entry name" value="Integrase_recombinase_N"/>
</dbReference>
<dbReference type="Pfam" id="PF00589">
    <property type="entry name" value="Phage_integrase"/>
    <property type="match status" value="1"/>
</dbReference>
<dbReference type="PANTHER" id="PTHR30349:SF64">
    <property type="entry name" value="PROPHAGE INTEGRASE INTD-RELATED"/>
    <property type="match status" value="1"/>
</dbReference>
<proteinExistence type="inferred from homology"/>